<evidence type="ECO:0000313" key="9">
    <source>
        <dbReference type="Proteomes" id="UP000280935"/>
    </source>
</evidence>
<evidence type="ECO:0000256" key="3">
    <source>
        <dbReference type="ARBA" id="ARBA00022989"/>
    </source>
</evidence>
<proteinExistence type="inferred from homology"/>
<keyword evidence="2 6" id="KW-0812">Transmembrane</keyword>
<evidence type="ECO:0000313" key="8">
    <source>
        <dbReference type="EMBL" id="RRD50831.1"/>
    </source>
</evidence>
<accession>A0A3P1WX67</accession>
<dbReference type="Proteomes" id="UP000280935">
    <property type="component" value="Unassembled WGS sequence"/>
</dbReference>
<dbReference type="InterPro" id="IPR051784">
    <property type="entry name" value="Nod_factor_ABC_transporter"/>
</dbReference>
<dbReference type="EMBL" id="RQYT01000004">
    <property type="protein sequence ID" value="RRD50831.1"/>
    <property type="molecule type" value="Genomic_DNA"/>
</dbReference>
<feature type="transmembrane region" description="Helical" evidence="6">
    <location>
        <begin position="157"/>
        <end position="181"/>
    </location>
</feature>
<dbReference type="GO" id="GO:0140359">
    <property type="term" value="F:ABC-type transporter activity"/>
    <property type="evidence" value="ECO:0007669"/>
    <property type="project" value="InterPro"/>
</dbReference>
<comment type="subcellular location">
    <subcellularLocation>
        <location evidence="6">Cell membrane</location>
        <topology evidence="6">Multi-pass membrane protein</topology>
    </subcellularLocation>
    <subcellularLocation>
        <location evidence="1">Membrane</location>
        <topology evidence="1">Multi-pass membrane protein</topology>
    </subcellularLocation>
</comment>
<dbReference type="InterPro" id="IPR000412">
    <property type="entry name" value="ABC_2_transport"/>
</dbReference>
<dbReference type="GO" id="GO:0046677">
    <property type="term" value="P:response to antibiotic"/>
    <property type="evidence" value="ECO:0007669"/>
    <property type="project" value="UniProtKB-KW"/>
</dbReference>
<keyword evidence="6" id="KW-0813">Transport</keyword>
<reference evidence="8 9" key="1">
    <citation type="submission" date="2018-11" db="EMBL/GenBank/DDBJ databases">
        <title>Genomes From Bacteria Associated with the Canine Oral Cavity: a Test Case for Automated Genome-Based Taxonomic Assignment.</title>
        <authorList>
            <person name="Coil D.A."/>
            <person name="Jospin G."/>
            <person name="Darling A.E."/>
            <person name="Wallis C."/>
            <person name="Davis I.J."/>
            <person name="Harris S."/>
            <person name="Eisen J.A."/>
            <person name="Holcombe L.J."/>
            <person name="O'Flynn C."/>
        </authorList>
    </citation>
    <scope>NUCLEOTIDE SEQUENCE [LARGE SCALE GENOMIC DNA]</scope>
    <source>
        <strain evidence="8 9">OH2822_COT-296</strain>
    </source>
</reference>
<keyword evidence="6" id="KW-1003">Cell membrane</keyword>
<dbReference type="Pfam" id="PF01061">
    <property type="entry name" value="ABC2_membrane"/>
    <property type="match status" value="1"/>
</dbReference>
<comment type="similarity">
    <text evidence="6">Belongs to the ABC-2 integral membrane protein family.</text>
</comment>
<dbReference type="PIRSF" id="PIRSF006648">
    <property type="entry name" value="DrrB"/>
    <property type="match status" value="1"/>
</dbReference>
<evidence type="ECO:0000256" key="2">
    <source>
        <dbReference type="ARBA" id="ARBA00022692"/>
    </source>
</evidence>
<evidence type="ECO:0000256" key="1">
    <source>
        <dbReference type="ARBA" id="ARBA00004141"/>
    </source>
</evidence>
<dbReference type="AlphaFoldDB" id="A0A3P1WX67"/>
<dbReference type="OrthoDB" id="9786643at2"/>
<gene>
    <name evidence="8" type="ORF">EII35_02970</name>
</gene>
<dbReference type="PROSITE" id="PS51012">
    <property type="entry name" value="ABC_TM2"/>
    <property type="match status" value="1"/>
</dbReference>
<dbReference type="InterPro" id="IPR047817">
    <property type="entry name" value="ABC2_TM_bact-type"/>
</dbReference>
<dbReference type="PANTHER" id="PTHR43229">
    <property type="entry name" value="NODULATION PROTEIN J"/>
    <property type="match status" value="1"/>
</dbReference>
<evidence type="ECO:0000256" key="4">
    <source>
        <dbReference type="ARBA" id="ARBA00023136"/>
    </source>
</evidence>
<organism evidence="8 9">
    <name type="scientific">Arachnia propionica</name>
    <dbReference type="NCBI Taxonomy" id="1750"/>
    <lineage>
        <taxon>Bacteria</taxon>
        <taxon>Bacillati</taxon>
        <taxon>Actinomycetota</taxon>
        <taxon>Actinomycetes</taxon>
        <taxon>Propionibacteriales</taxon>
        <taxon>Propionibacteriaceae</taxon>
        <taxon>Arachnia</taxon>
    </lineage>
</organism>
<keyword evidence="4 6" id="KW-0472">Membrane</keyword>
<dbReference type="GO" id="GO:0043190">
    <property type="term" value="C:ATP-binding cassette (ABC) transporter complex"/>
    <property type="evidence" value="ECO:0007669"/>
    <property type="project" value="InterPro"/>
</dbReference>
<name>A0A3P1WX67_9ACTN</name>
<feature type="transmembrane region" description="Helical" evidence="6">
    <location>
        <begin position="74"/>
        <end position="99"/>
    </location>
</feature>
<keyword evidence="3 6" id="KW-1133">Transmembrane helix</keyword>
<feature type="transmembrane region" description="Helical" evidence="6">
    <location>
        <begin position="249"/>
        <end position="274"/>
    </location>
</feature>
<feature type="transmembrane region" description="Helical" evidence="6">
    <location>
        <begin position="43"/>
        <end position="62"/>
    </location>
</feature>
<sequence>MTQVHVGAQQDVAQRKPIPGLFAASMARSSVELKSFFRGWQSMVFTMALPVLTMVVFSAVFTSKVPGTDVDYRLLFIAGIIATGVMSTSFQSLAISVALDREEGVIRRMASSPMPRAAYFVGIMVKAIVTTIVEVIILMVLGVLLYDLPIPSDTERWVTLGWVVLLGVASCSLAGIAYTALIPNARSAAAIATPPFMILQFISGVFFPLLMIPAVLRYIAYAFPLLWMAKGLRYVFLPDSLSSAEPGGVWDLGLVATVLVLWTVGGAILAALVFRWRGQRVK</sequence>
<feature type="domain" description="ABC transmembrane type-2" evidence="7">
    <location>
        <begin position="41"/>
        <end position="277"/>
    </location>
</feature>
<evidence type="ECO:0000256" key="6">
    <source>
        <dbReference type="RuleBase" id="RU361157"/>
    </source>
</evidence>
<evidence type="ECO:0000256" key="5">
    <source>
        <dbReference type="ARBA" id="ARBA00023251"/>
    </source>
</evidence>
<comment type="caution">
    <text evidence="8">The sequence shown here is derived from an EMBL/GenBank/DDBJ whole genome shotgun (WGS) entry which is preliminary data.</text>
</comment>
<evidence type="ECO:0000259" key="7">
    <source>
        <dbReference type="PROSITE" id="PS51012"/>
    </source>
</evidence>
<dbReference type="PANTHER" id="PTHR43229:SF2">
    <property type="entry name" value="NODULATION PROTEIN J"/>
    <property type="match status" value="1"/>
</dbReference>
<feature type="transmembrane region" description="Helical" evidence="6">
    <location>
        <begin position="119"/>
        <end position="145"/>
    </location>
</feature>
<feature type="transmembrane region" description="Helical" evidence="6">
    <location>
        <begin position="201"/>
        <end position="229"/>
    </location>
</feature>
<dbReference type="RefSeq" id="WP_125227103.1">
    <property type="nucleotide sequence ID" value="NZ_RQYT01000004.1"/>
</dbReference>
<protein>
    <recommendedName>
        <fullName evidence="6">Transport permease protein</fullName>
    </recommendedName>
</protein>
<dbReference type="InterPro" id="IPR013525">
    <property type="entry name" value="ABC2_TM"/>
</dbReference>
<keyword evidence="5" id="KW-0046">Antibiotic resistance</keyword>